<dbReference type="PANTHER" id="PTHR30146:SF148">
    <property type="entry name" value="HTH-TYPE TRANSCRIPTIONAL REPRESSOR PURR-RELATED"/>
    <property type="match status" value="1"/>
</dbReference>
<dbReference type="PROSITE" id="PS00356">
    <property type="entry name" value="HTH_LACI_1"/>
    <property type="match status" value="1"/>
</dbReference>
<name>A0A927R6X7_9ACTN</name>
<feature type="domain" description="HTH lacI-type" evidence="5">
    <location>
        <begin position="21"/>
        <end position="75"/>
    </location>
</feature>
<keyword evidence="2" id="KW-0805">Transcription regulation</keyword>
<evidence type="ECO:0000256" key="1">
    <source>
        <dbReference type="ARBA" id="ARBA00022491"/>
    </source>
</evidence>
<reference evidence="6" key="1">
    <citation type="submission" date="2020-10" db="EMBL/GenBank/DDBJ databases">
        <title>Sequencing the genomes of 1000 actinobacteria strains.</title>
        <authorList>
            <person name="Klenk H.-P."/>
        </authorList>
    </citation>
    <scope>NUCLEOTIDE SEQUENCE</scope>
    <source>
        <strain evidence="6">DSM 45354</strain>
    </source>
</reference>
<dbReference type="Gene3D" id="3.40.50.2300">
    <property type="match status" value="2"/>
</dbReference>
<dbReference type="PANTHER" id="PTHR30146">
    <property type="entry name" value="LACI-RELATED TRANSCRIPTIONAL REPRESSOR"/>
    <property type="match status" value="1"/>
</dbReference>
<keyword evidence="1" id="KW-0678">Repressor</keyword>
<protein>
    <submittedName>
        <fullName evidence="6">DNA-binding LacI/PurR family transcriptional regulator</fullName>
    </submittedName>
</protein>
<dbReference type="InterPro" id="IPR010982">
    <property type="entry name" value="Lambda_DNA-bd_dom_sf"/>
</dbReference>
<organism evidence="6 7">
    <name type="scientific">Actinopolymorpha pittospori</name>
    <dbReference type="NCBI Taxonomy" id="648752"/>
    <lineage>
        <taxon>Bacteria</taxon>
        <taxon>Bacillati</taxon>
        <taxon>Actinomycetota</taxon>
        <taxon>Actinomycetes</taxon>
        <taxon>Propionibacteriales</taxon>
        <taxon>Actinopolymorphaceae</taxon>
        <taxon>Actinopolymorpha</taxon>
    </lineage>
</organism>
<evidence type="ECO:0000256" key="2">
    <source>
        <dbReference type="ARBA" id="ARBA00023015"/>
    </source>
</evidence>
<dbReference type="Gene3D" id="1.10.260.40">
    <property type="entry name" value="lambda repressor-like DNA-binding domains"/>
    <property type="match status" value="1"/>
</dbReference>
<dbReference type="CDD" id="cd01392">
    <property type="entry name" value="HTH_LacI"/>
    <property type="match status" value="1"/>
</dbReference>
<dbReference type="Pfam" id="PF00356">
    <property type="entry name" value="LacI"/>
    <property type="match status" value="1"/>
</dbReference>
<keyword evidence="7" id="KW-1185">Reference proteome</keyword>
<evidence type="ECO:0000313" key="6">
    <source>
        <dbReference type="EMBL" id="MBE1604922.1"/>
    </source>
</evidence>
<dbReference type="Pfam" id="PF13377">
    <property type="entry name" value="Peripla_BP_3"/>
    <property type="match status" value="1"/>
</dbReference>
<evidence type="ECO:0000259" key="5">
    <source>
        <dbReference type="PROSITE" id="PS50932"/>
    </source>
</evidence>
<sequence length="366" mass="39459">MVEPSHQRVSAAAIELPPTRTTLADVADRAGVSRSTASRALTGRGYAAPAAKERVLLAAEELGYVPDANARSLKARHALTVGLLVSDLRNRFYADVAAGASSVLKEEGYTIVLVDDTGSDLEEMAAARTVLEMRVAGVLLTPVSPAASQLITRNGVPLIEIDRQFCRGECDAVLVDNVTGARQLTEHLLGLGHRRITMIVNETEWTTNAGRHKGYLQAWSAAGRRMPDDAVLLCGFDEKQIEDSTAELLSDRHRPTAVFAANSVVAEAVWRQAARLGLRIPEDLSFVAFDDSPWMSMVDPGVTTVAQPSVELGARAARLLLNRMAKPGRPRTSRLDCPLIVRGSTARLVRRRRAARKATAVAGSAR</sequence>
<dbReference type="InterPro" id="IPR000843">
    <property type="entry name" value="HTH_LacI"/>
</dbReference>
<dbReference type="PROSITE" id="PS50932">
    <property type="entry name" value="HTH_LACI_2"/>
    <property type="match status" value="1"/>
</dbReference>
<dbReference type="InterPro" id="IPR046335">
    <property type="entry name" value="LacI/GalR-like_sensor"/>
</dbReference>
<keyword evidence="4" id="KW-0804">Transcription</keyword>
<dbReference type="AlphaFoldDB" id="A0A927R6X7"/>
<evidence type="ECO:0000256" key="4">
    <source>
        <dbReference type="ARBA" id="ARBA00023163"/>
    </source>
</evidence>
<dbReference type="Proteomes" id="UP000638648">
    <property type="component" value="Unassembled WGS sequence"/>
</dbReference>
<dbReference type="SMART" id="SM00354">
    <property type="entry name" value="HTH_LACI"/>
    <property type="match status" value="1"/>
</dbReference>
<dbReference type="CDD" id="cd06285">
    <property type="entry name" value="PBP1_LacI-like"/>
    <property type="match status" value="1"/>
</dbReference>
<evidence type="ECO:0000313" key="7">
    <source>
        <dbReference type="Proteomes" id="UP000638648"/>
    </source>
</evidence>
<accession>A0A927R6X7</accession>
<dbReference type="GO" id="GO:0000976">
    <property type="term" value="F:transcription cis-regulatory region binding"/>
    <property type="evidence" value="ECO:0007669"/>
    <property type="project" value="TreeGrafter"/>
</dbReference>
<dbReference type="RefSeq" id="WP_202896218.1">
    <property type="nucleotide sequence ID" value="NZ_BAABJL010000002.1"/>
</dbReference>
<dbReference type="SUPFAM" id="SSF47413">
    <property type="entry name" value="lambda repressor-like DNA-binding domains"/>
    <property type="match status" value="1"/>
</dbReference>
<proteinExistence type="predicted"/>
<dbReference type="EMBL" id="JADBEM010000001">
    <property type="protein sequence ID" value="MBE1604922.1"/>
    <property type="molecule type" value="Genomic_DNA"/>
</dbReference>
<dbReference type="SUPFAM" id="SSF53822">
    <property type="entry name" value="Periplasmic binding protein-like I"/>
    <property type="match status" value="1"/>
</dbReference>
<dbReference type="InterPro" id="IPR028082">
    <property type="entry name" value="Peripla_BP_I"/>
</dbReference>
<evidence type="ECO:0000256" key="3">
    <source>
        <dbReference type="ARBA" id="ARBA00023125"/>
    </source>
</evidence>
<gene>
    <name evidence="6" type="ORF">HEB94_001770</name>
</gene>
<keyword evidence="3 6" id="KW-0238">DNA-binding</keyword>
<dbReference type="GO" id="GO:0003700">
    <property type="term" value="F:DNA-binding transcription factor activity"/>
    <property type="evidence" value="ECO:0007669"/>
    <property type="project" value="TreeGrafter"/>
</dbReference>
<comment type="caution">
    <text evidence="6">The sequence shown here is derived from an EMBL/GenBank/DDBJ whole genome shotgun (WGS) entry which is preliminary data.</text>
</comment>